<name>A0ACC4D282_POPAL</name>
<proteinExistence type="predicted"/>
<sequence>MRLLAIKEDYKENNWESDFWCMHCTVLHVFLRTEDSEATKTKHCVKKHEGNVLENLHNLPFRPLQSRPAMADLQGWHDYILSGIRIPGDEDKVQQDSVVSTSKNKEEMWYNPSWRDAAFMKIPDAFFNDRDD</sequence>
<evidence type="ECO:0000313" key="1">
    <source>
        <dbReference type="EMBL" id="KAL3611587.1"/>
    </source>
</evidence>
<organism evidence="1 2">
    <name type="scientific">Populus alba</name>
    <name type="common">White poplar</name>
    <dbReference type="NCBI Taxonomy" id="43335"/>
    <lineage>
        <taxon>Eukaryota</taxon>
        <taxon>Viridiplantae</taxon>
        <taxon>Streptophyta</taxon>
        <taxon>Embryophyta</taxon>
        <taxon>Tracheophyta</taxon>
        <taxon>Spermatophyta</taxon>
        <taxon>Magnoliopsida</taxon>
        <taxon>eudicotyledons</taxon>
        <taxon>Gunneridae</taxon>
        <taxon>Pentapetalae</taxon>
        <taxon>rosids</taxon>
        <taxon>fabids</taxon>
        <taxon>Malpighiales</taxon>
        <taxon>Salicaceae</taxon>
        <taxon>Saliceae</taxon>
        <taxon>Populus</taxon>
    </lineage>
</organism>
<comment type="caution">
    <text evidence="1">The sequence shown here is derived from an EMBL/GenBank/DDBJ whole genome shotgun (WGS) entry which is preliminary data.</text>
</comment>
<gene>
    <name evidence="1" type="ORF">D5086_002607</name>
</gene>
<dbReference type="Proteomes" id="UP000309997">
    <property type="component" value="Unassembled WGS sequence"/>
</dbReference>
<keyword evidence="2" id="KW-1185">Reference proteome</keyword>
<protein>
    <submittedName>
        <fullName evidence="1">Uncharacterized protein</fullName>
    </submittedName>
</protein>
<reference evidence="1 2" key="1">
    <citation type="journal article" date="2024" name="Plant Biotechnol. J.">
        <title>Genome and CRISPR/Cas9 system of a widespread forest tree (Populus alba) in the world.</title>
        <authorList>
            <person name="Liu Y.J."/>
            <person name="Jiang P.F."/>
            <person name="Han X.M."/>
            <person name="Li X.Y."/>
            <person name="Wang H.M."/>
            <person name="Wang Y.J."/>
            <person name="Wang X.X."/>
            <person name="Zeng Q.Y."/>
        </authorList>
    </citation>
    <scope>NUCLEOTIDE SEQUENCE [LARGE SCALE GENOMIC DNA]</scope>
    <source>
        <strain evidence="2">cv. PAL-ZL1</strain>
    </source>
</reference>
<evidence type="ECO:0000313" key="2">
    <source>
        <dbReference type="Proteomes" id="UP000309997"/>
    </source>
</evidence>
<dbReference type="EMBL" id="RCHU02000001">
    <property type="protein sequence ID" value="KAL3611587.1"/>
    <property type="molecule type" value="Genomic_DNA"/>
</dbReference>
<accession>A0ACC4D282</accession>